<sequence>MRARAANSPWMPRRDMAAPDLSYAPPFASAWDAVRIAAQQ</sequence>
<name>X0XUW6_9ZZZZ</name>
<evidence type="ECO:0000313" key="1">
    <source>
        <dbReference type="EMBL" id="GAG39032.1"/>
    </source>
</evidence>
<protein>
    <submittedName>
        <fullName evidence="1">Uncharacterized protein</fullName>
    </submittedName>
</protein>
<dbReference type="AlphaFoldDB" id="X0XUW6"/>
<dbReference type="Gene3D" id="3.50.50.60">
    <property type="entry name" value="FAD/NAD(P)-binding domain"/>
    <property type="match status" value="1"/>
</dbReference>
<proteinExistence type="predicted"/>
<gene>
    <name evidence="1" type="ORF">S01H1_69314</name>
</gene>
<organism evidence="1">
    <name type="scientific">marine sediment metagenome</name>
    <dbReference type="NCBI Taxonomy" id="412755"/>
    <lineage>
        <taxon>unclassified sequences</taxon>
        <taxon>metagenomes</taxon>
        <taxon>ecological metagenomes</taxon>
    </lineage>
</organism>
<dbReference type="InterPro" id="IPR036188">
    <property type="entry name" value="FAD/NAD-bd_sf"/>
</dbReference>
<feature type="non-terminal residue" evidence="1">
    <location>
        <position position="40"/>
    </location>
</feature>
<reference evidence="1" key="1">
    <citation type="journal article" date="2014" name="Front. Microbiol.">
        <title>High frequency of phylogenetically diverse reductive dehalogenase-homologous genes in deep subseafloor sedimentary metagenomes.</title>
        <authorList>
            <person name="Kawai M."/>
            <person name="Futagami T."/>
            <person name="Toyoda A."/>
            <person name="Takaki Y."/>
            <person name="Nishi S."/>
            <person name="Hori S."/>
            <person name="Arai W."/>
            <person name="Tsubouchi T."/>
            <person name="Morono Y."/>
            <person name="Uchiyama I."/>
            <person name="Ito T."/>
            <person name="Fujiyama A."/>
            <person name="Inagaki F."/>
            <person name="Takami H."/>
        </authorList>
    </citation>
    <scope>NUCLEOTIDE SEQUENCE</scope>
    <source>
        <strain evidence="1">Expedition CK06-06</strain>
    </source>
</reference>
<comment type="caution">
    <text evidence="1">The sequence shown here is derived from an EMBL/GenBank/DDBJ whole genome shotgun (WGS) entry which is preliminary data.</text>
</comment>
<accession>X0XUW6</accession>
<dbReference type="EMBL" id="BARS01046015">
    <property type="protein sequence ID" value="GAG39032.1"/>
    <property type="molecule type" value="Genomic_DNA"/>
</dbReference>